<proteinExistence type="predicted"/>
<dbReference type="EMBL" id="JAMQBK010000020">
    <property type="protein sequence ID" value="MCM2370252.1"/>
    <property type="molecule type" value="Genomic_DNA"/>
</dbReference>
<organism evidence="1 2">
    <name type="scientific">Aporhodopirellula aestuarii</name>
    <dbReference type="NCBI Taxonomy" id="2950107"/>
    <lineage>
        <taxon>Bacteria</taxon>
        <taxon>Pseudomonadati</taxon>
        <taxon>Planctomycetota</taxon>
        <taxon>Planctomycetia</taxon>
        <taxon>Pirellulales</taxon>
        <taxon>Pirellulaceae</taxon>
        <taxon>Aporhodopirellula</taxon>
    </lineage>
</organism>
<protein>
    <recommendedName>
        <fullName evidence="3">Glycosyltransferase</fullName>
    </recommendedName>
</protein>
<evidence type="ECO:0000313" key="2">
    <source>
        <dbReference type="Proteomes" id="UP001202961"/>
    </source>
</evidence>
<keyword evidence="2" id="KW-1185">Reference proteome</keyword>
<comment type="caution">
    <text evidence="1">The sequence shown here is derived from an EMBL/GenBank/DDBJ whole genome shotgun (WGS) entry which is preliminary data.</text>
</comment>
<dbReference type="Proteomes" id="UP001202961">
    <property type="component" value="Unassembled WGS sequence"/>
</dbReference>
<evidence type="ECO:0008006" key="3">
    <source>
        <dbReference type="Google" id="ProtNLM"/>
    </source>
</evidence>
<evidence type="ECO:0000313" key="1">
    <source>
        <dbReference type="EMBL" id="MCM2370252.1"/>
    </source>
</evidence>
<name>A0ABT0U070_9BACT</name>
<dbReference type="SUPFAM" id="SSF53756">
    <property type="entry name" value="UDP-Glycosyltransferase/glycogen phosphorylase"/>
    <property type="match status" value="1"/>
</dbReference>
<sequence length="306" mass="35473">MKWAHHRSGWRDVQSAVLERLTHPHASCEFYGELEDALFQTKPFESPWIGVAHQTFHAPAHIPTMYGGRSDLDFLLHQHPNLRLSLPHCRGLFTNSEHVAAQLRKHVSVPVQTLQLPTALDVAQFSLERFAATRQKTIVQLGNWLRRFYPIYDLPVKGYRRIWLAGGDFRHKHALKCEGVRRRRFAYVRCPKHITDQAYDDLLTCSIAVVGLWEANCNNSIVECIARATPVLTNPLPAVKEYLGEDYPFYFQTLDEAAHKLQDDRLIRETTAYLQERRKHLWSIDRFIHELTASDIYTSLPRCDHA</sequence>
<accession>A0ABT0U070</accession>
<gene>
    <name evidence="1" type="ORF">NB063_06395</name>
</gene>
<dbReference type="RefSeq" id="WP_250927924.1">
    <property type="nucleotide sequence ID" value="NZ_JAMQBK010000020.1"/>
</dbReference>
<reference evidence="1 2" key="1">
    <citation type="journal article" date="2022" name="Syst. Appl. Microbiol.">
        <title>Rhodopirellula aestuarii sp. nov., a novel member of the genus Rhodopirellula isolated from brackish sediments collected in the Tagus River estuary, Portugal.</title>
        <authorList>
            <person name="Vitorino I.R."/>
            <person name="Klimek D."/>
            <person name="Calusinska M."/>
            <person name="Lobo-da-Cunha A."/>
            <person name="Vasconcelos V."/>
            <person name="Lage O.M."/>
        </authorList>
    </citation>
    <scope>NUCLEOTIDE SEQUENCE [LARGE SCALE GENOMIC DNA]</scope>
    <source>
        <strain evidence="1 2">ICT_H3.1</strain>
    </source>
</reference>